<evidence type="ECO:0000313" key="1">
    <source>
        <dbReference type="EMBL" id="KRX95067.1"/>
    </source>
</evidence>
<comment type="caution">
    <text evidence="1">The sequence shown here is derived from an EMBL/GenBank/DDBJ whole genome shotgun (WGS) entry which is preliminary data.</text>
</comment>
<gene>
    <name evidence="1" type="ORF">T4E_9944</name>
</gene>
<dbReference type="Proteomes" id="UP000054815">
    <property type="component" value="Unassembled WGS sequence"/>
</dbReference>
<sequence>MGQYPASAGPCLGSFRSTSAIGVRFRQATVTSRHRRQIRTIEHRRRRVKHFVRFGRFDRIPDVRRLLLLTGFRATNRPILCVRLVQDDHWYPARLPANQDDGSRVLCQNCPKNAGLSGDISPASSFQLASKVDISFLEKISIHIDQLKSNRRPAKPRRSTGQSCLKRTSAKCAFPLLDKAAIRPSSIDNERTNH</sequence>
<proteinExistence type="predicted"/>
<protein>
    <submittedName>
        <fullName evidence="1">Uncharacterized protein</fullName>
    </submittedName>
</protein>
<evidence type="ECO:0000313" key="2">
    <source>
        <dbReference type="Proteomes" id="UP000054815"/>
    </source>
</evidence>
<dbReference type="AlphaFoldDB" id="A0A0V0Y4K3"/>
<accession>A0A0V0Y4K3</accession>
<reference evidence="1 2" key="1">
    <citation type="submission" date="2015-01" db="EMBL/GenBank/DDBJ databases">
        <title>Evolution of Trichinella species and genotypes.</title>
        <authorList>
            <person name="Korhonen P.K."/>
            <person name="Edoardo P."/>
            <person name="Giuseppe L.R."/>
            <person name="Gasser R.B."/>
        </authorList>
    </citation>
    <scope>NUCLEOTIDE SEQUENCE [LARGE SCALE GENOMIC DNA]</scope>
    <source>
        <strain evidence="1">ISS141</strain>
    </source>
</reference>
<organism evidence="1 2">
    <name type="scientific">Trichinella pseudospiralis</name>
    <name type="common">Parasitic roundworm</name>
    <dbReference type="NCBI Taxonomy" id="6337"/>
    <lineage>
        <taxon>Eukaryota</taxon>
        <taxon>Metazoa</taxon>
        <taxon>Ecdysozoa</taxon>
        <taxon>Nematoda</taxon>
        <taxon>Enoplea</taxon>
        <taxon>Dorylaimia</taxon>
        <taxon>Trichinellida</taxon>
        <taxon>Trichinellidae</taxon>
        <taxon>Trichinella</taxon>
    </lineage>
</organism>
<dbReference type="EMBL" id="JYDU01000062">
    <property type="protein sequence ID" value="KRX95067.1"/>
    <property type="molecule type" value="Genomic_DNA"/>
</dbReference>
<name>A0A0V0Y4K3_TRIPS</name>